<comment type="subcellular location">
    <subcellularLocation>
        <location evidence="1">Chromosome</location>
        <location evidence="1">Centromere</location>
    </subcellularLocation>
</comment>
<dbReference type="RefSeq" id="XP_065329139.1">
    <property type="nucleotide sequence ID" value="XM_065473067.1"/>
</dbReference>
<dbReference type="InterPro" id="IPR005549">
    <property type="entry name" value="Kinetochore_Nuf2_N"/>
</dbReference>
<dbReference type="GO" id="GO:0031262">
    <property type="term" value="C:Ndc80 complex"/>
    <property type="evidence" value="ECO:0007669"/>
    <property type="project" value="InterPro"/>
</dbReference>
<evidence type="ECO:0000256" key="8">
    <source>
        <dbReference type="ARBA" id="ARBA00023328"/>
    </source>
</evidence>
<comment type="similarity">
    <text evidence="2">Belongs to the NUF2 family.</text>
</comment>
<evidence type="ECO:0000256" key="3">
    <source>
        <dbReference type="ARBA" id="ARBA00022454"/>
    </source>
</evidence>
<dbReference type="KEGG" id="vnx:VNE69_03207"/>
<reference evidence="11" key="1">
    <citation type="journal article" date="2024" name="BMC Genomics">
        <title>Functional annotation of a divergent genome using sequence and structure-based similarity.</title>
        <authorList>
            <person name="Svedberg D."/>
            <person name="Winiger R.R."/>
            <person name="Berg A."/>
            <person name="Sharma H."/>
            <person name="Tellgren-Roth C."/>
            <person name="Debrunner-Vossbrinck B.A."/>
            <person name="Vossbrinck C.R."/>
            <person name="Barandun J."/>
        </authorList>
    </citation>
    <scope>NUCLEOTIDE SEQUENCE</scope>
    <source>
        <strain evidence="11">Illinois isolate</strain>
    </source>
</reference>
<keyword evidence="7" id="KW-0131">Cell cycle</keyword>
<protein>
    <submittedName>
        <fullName evidence="11">Kinetochore protein NUF2 (NUF2)</fullName>
    </submittedName>
</protein>
<dbReference type="Proteomes" id="UP001334084">
    <property type="component" value="Chromosome 3"/>
</dbReference>
<evidence type="ECO:0000256" key="2">
    <source>
        <dbReference type="ARBA" id="ARBA00005498"/>
    </source>
</evidence>
<keyword evidence="12" id="KW-1185">Reference proteome</keyword>
<keyword evidence="3" id="KW-0158">Chromosome</keyword>
<evidence type="ECO:0000256" key="6">
    <source>
        <dbReference type="ARBA" id="ARBA00023054"/>
    </source>
</evidence>
<proteinExistence type="inferred from homology"/>
<evidence type="ECO:0000313" key="11">
    <source>
        <dbReference type="EMBL" id="WUR02994.1"/>
    </source>
</evidence>
<evidence type="ECO:0000256" key="9">
    <source>
        <dbReference type="SAM" id="Coils"/>
    </source>
</evidence>
<evidence type="ECO:0000256" key="1">
    <source>
        <dbReference type="ARBA" id="ARBA00004584"/>
    </source>
</evidence>
<sequence length="417" mass="49637">MHNHVPDLPLKDIVQYFNDIEIDLRQSDILKPTNSFLLRLYENLLIYFCNTKIDYNIDESLYQLIIYKNIYSFFTKIGIPDFNIKDLSCESRRLINILSYTVNYSMYRDTKKQIYKKMKCINEEKNQLFEEIEKKIKNKEKEIKNIKINLNTQNKNKGNLEGEINDLDNELKEIIKIQRGLVNDTEKLKIERDELNDKLNSHQLLVMNLKKEIELLKTQVVSDPGKLVLLLKEMKELLVRENLSLKNLEIERQNFINKISGLNKSKEDFKILIEKSVIIKNIYNEIEDIESFISNEDIIIQNIESTINASKIRLNYIIRQISHIESKIYNLQENDRKCTEEIYNKMDKLKGDYKDISVKRNTTQDLIDENIKKSKNLEYEIIKIKNEHECYVNDVINLLNNIKDNQAYYFNSIKKNL</sequence>
<evidence type="ECO:0000256" key="4">
    <source>
        <dbReference type="ARBA" id="ARBA00022618"/>
    </source>
</evidence>
<evidence type="ECO:0000256" key="5">
    <source>
        <dbReference type="ARBA" id="ARBA00022776"/>
    </source>
</evidence>
<keyword evidence="4" id="KW-0132">Cell division</keyword>
<dbReference type="Pfam" id="PF03800">
    <property type="entry name" value="Nuf2"/>
    <property type="match status" value="1"/>
</dbReference>
<dbReference type="GO" id="GO:0051301">
    <property type="term" value="P:cell division"/>
    <property type="evidence" value="ECO:0007669"/>
    <property type="project" value="UniProtKB-KW"/>
</dbReference>
<evidence type="ECO:0000256" key="7">
    <source>
        <dbReference type="ARBA" id="ARBA00023306"/>
    </source>
</evidence>
<gene>
    <name evidence="11" type="ORF">VNE69_03207</name>
</gene>
<dbReference type="InterPro" id="IPR038275">
    <property type="entry name" value="Nuf2_N_sf"/>
</dbReference>
<evidence type="ECO:0000259" key="10">
    <source>
        <dbReference type="Pfam" id="PF03800"/>
    </source>
</evidence>
<feature type="coiled-coil region" evidence="9">
    <location>
        <begin position="111"/>
        <end position="265"/>
    </location>
</feature>
<name>A0AAX4JAJ9_9MICR</name>
<keyword evidence="5" id="KW-0498">Mitosis</keyword>
<dbReference type="Gene3D" id="1.10.418.60">
    <property type="entry name" value="Ncd80 complex, Nuf2 subunit"/>
    <property type="match status" value="1"/>
</dbReference>
<dbReference type="GeneID" id="90540803"/>
<organism evidence="11 12">
    <name type="scientific">Vairimorpha necatrix</name>
    <dbReference type="NCBI Taxonomy" id="6039"/>
    <lineage>
        <taxon>Eukaryota</taxon>
        <taxon>Fungi</taxon>
        <taxon>Fungi incertae sedis</taxon>
        <taxon>Microsporidia</taxon>
        <taxon>Nosematidae</taxon>
        <taxon>Vairimorpha</taxon>
    </lineage>
</organism>
<dbReference type="AlphaFoldDB" id="A0AAX4JAJ9"/>
<keyword evidence="8" id="KW-0137">Centromere</keyword>
<evidence type="ECO:0000313" key="12">
    <source>
        <dbReference type="Proteomes" id="UP001334084"/>
    </source>
</evidence>
<feature type="domain" description="Kinetochore protein Nuf2 N-terminal" evidence="10">
    <location>
        <begin position="3"/>
        <end position="118"/>
    </location>
</feature>
<dbReference type="EMBL" id="CP142728">
    <property type="protein sequence ID" value="WUR02994.1"/>
    <property type="molecule type" value="Genomic_DNA"/>
</dbReference>
<keyword evidence="6 9" id="KW-0175">Coiled coil</keyword>
<accession>A0AAX4JAJ9</accession>